<dbReference type="SUPFAM" id="SSF52540">
    <property type="entry name" value="P-loop containing nucleoside triphosphate hydrolases"/>
    <property type="match status" value="1"/>
</dbReference>
<evidence type="ECO:0000256" key="10">
    <source>
        <dbReference type="SAM" id="MobiDB-lite"/>
    </source>
</evidence>
<dbReference type="InterPro" id="IPR027417">
    <property type="entry name" value="P-loop_NTPase"/>
</dbReference>
<comment type="function">
    <text evidence="1 9">May be involved in recombinational repair of damaged DNA.</text>
</comment>
<dbReference type="EMBL" id="CP121472">
    <property type="protein sequence ID" value="WPL17137.1"/>
    <property type="molecule type" value="Genomic_DNA"/>
</dbReference>
<evidence type="ECO:0000256" key="7">
    <source>
        <dbReference type="ARBA" id="ARBA00023204"/>
    </source>
</evidence>
<accession>A0ABZ0S9M1</accession>
<dbReference type="RefSeq" id="WP_328987653.1">
    <property type="nucleotide sequence ID" value="NZ_CP121472.1"/>
</dbReference>
<dbReference type="Gene3D" id="3.40.50.300">
    <property type="entry name" value="P-loop containing nucleotide triphosphate hydrolases"/>
    <property type="match status" value="2"/>
</dbReference>
<dbReference type="PANTHER" id="PTHR11059">
    <property type="entry name" value="DNA REPAIR PROTEIN RECN"/>
    <property type="match status" value="1"/>
</dbReference>
<dbReference type="PIRSF" id="PIRSF003128">
    <property type="entry name" value="RecN"/>
    <property type="match status" value="1"/>
</dbReference>
<evidence type="ECO:0000313" key="13">
    <source>
        <dbReference type="Proteomes" id="UP001432180"/>
    </source>
</evidence>
<dbReference type="Proteomes" id="UP001432180">
    <property type="component" value="Chromosome"/>
</dbReference>
<keyword evidence="6" id="KW-0067">ATP-binding</keyword>
<reference evidence="12 13" key="1">
    <citation type="journal article" date="2023" name="Microorganisms">
        <title>Thiorhodovibrio frisius and Trv. litoralis spp. nov., Two Novel Members from a Clade of Fastidious Purple Sulfur Bacteria That Exhibit Unique Red-Shifted Light-Harvesting Capabilities.</title>
        <authorList>
            <person name="Methner A."/>
            <person name="Kuzyk S.B."/>
            <person name="Petersen J."/>
            <person name="Bauer S."/>
            <person name="Brinkmann H."/>
            <person name="Sichau K."/>
            <person name="Wanner G."/>
            <person name="Wolf J."/>
            <person name="Neumann-Schaal M."/>
            <person name="Henke P."/>
            <person name="Tank M."/>
            <person name="Sproer C."/>
            <person name="Bunk B."/>
            <person name="Overmann J."/>
        </authorList>
    </citation>
    <scope>NUCLEOTIDE SEQUENCE [LARGE SCALE GENOMIC DNA]</scope>
    <source>
        <strain evidence="12 13">DSM 6702</strain>
    </source>
</reference>
<dbReference type="PANTHER" id="PTHR11059:SF0">
    <property type="entry name" value="DNA REPAIR PROTEIN RECN"/>
    <property type="match status" value="1"/>
</dbReference>
<evidence type="ECO:0000256" key="2">
    <source>
        <dbReference type="ARBA" id="ARBA00009441"/>
    </source>
</evidence>
<evidence type="ECO:0000256" key="4">
    <source>
        <dbReference type="ARBA" id="ARBA00022741"/>
    </source>
</evidence>
<evidence type="ECO:0000256" key="1">
    <source>
        <dbReference type="ARBA" id="ARBA00003618"/>
    </source>
</evidence>
<dbReference type="NCBIfam" id="NF008121">
    <property type="entry name" value="PRK10869.1"/>
    <property type="match status" value="1"/>
</dbReference>
<dbReference type="InterPro" id="IPR003395">
    <property type="entry name" value="RecF/RecN/SMC_N"/>
</dbReference>
<protein>
    <recommendedName>
        <fullName evidence="3 9">DNA repair protein RecN</fullName>
    </recommendedName>
    <alternativeName>
        <fullName evidence="8 9">Recombination protein N</fullName>
    </alternativeName>
</protein>
<dbReference type="InterPro" id="IPR004604">
    <property type="entry name" value="DNA_recomb/repair_RecN"/>
</dbReference>
<evidence type="ECO:0000256" key="8">
    <source>
        <dbReference type="ARBA" id="ARBA00033408"/>
    </source>
</evidence>
<organism evidence="12 13">
    <name type="scientific">Thiorhodovibrio winogradskyi</name>
    <dbReference type="NCBI Taxonomy" id="77007"/>
    <lineage>
        <taxon>Bacteria</taxon>
        <taxon>Pseudomonadati</taxon>
        <taxon>Pseudomonadota</taxon>
        <taxon>Gammaproteobacteria</taxon>
        <taxon>Chromatiales</taxon>
        <taxon>Chromatiaceae</taxon>
        <taxon>Thiorhodovibrio</taxon>
    </lineage>
</organism>
<keyword evidence="5 9" id="KW-0227">DNA damage</keyword>
<gene>
    <name evidence="12" type="primary">recN</name>
    <name evidence="12" type="ORF">Thiowin_02129</name>
</gene>
<keyword evidence="13" id="KW-1185">Reference proteome</keyword>
<evidence type="ECO:0000256" key="5">
    <source>
        <dbReference type="ARBA" id="ARBA00022763"/>
    </source>
</evidence>
<dbReference type="CDD" id="cd03241">
    <property type="entry name" value="ABC_RecN"/>
    <property type="match status" value="2"/>
</dbReference>
<dbReference type="NCBIfam" id="TIGR00634">
    <property type="entry name" value="recN"/>
    <property type="match status" value="1"/>
</dbReference>
<keyword evidence="7 9" id="KW-0234">DNA repair</keyword>
<evidence type="ECO:0000256" key="9">
    <source>
        <dbReference type="PIRNR" id="PIRNR003128"/>
    </source>
</evidence>
<sequence length="575" mass="62497">MLTHIQVQDLVIVSRLELEFGPGMTALTGETGAGKSILIDALGLTLGERADAGMIRAGSDKAEVSAHFDLSACPQARAWLAEQELDEDDDCAIRRVLQGSGRSRAFVNGRTVSSSQLKALGELLVDIHGQHAHQSLLRANAQRDLLDGYANHGPLRATVAQAYRHFRDNDERWKQLTAERDQRAARLDLLRFQLVELDDLALSEDELDQLDTDQRRLAHQGRLQETCARILQLVYDGEPALHDQLGRASGELSELSALDTRLAPSVELIEGAAVQIEEAASNLRQYLDALDMDPARLQEIEDRLSRIHEIARKYRILPAQLPERHRDIAGEYQQLEQADANLDSLTAARDQARDAYLKAAQTLTKSRRAAAERLSTTVTASMQELGMSGGLFAIDIQTQDSSASTAHGLDQISFLVSANPGQPAQSLAKVASGGELSRISLAIQVATANCISIPVLVFDEVDVGIGGGVAEIVGRQLRQLGEERQVLCVTHLPQVAAQAHQQLQVRKHTKDGQTFAEITALDAADRVNEIARMLGGTEITATTRAHAEEMLTRPQSGGTPAKAAIATSSHRNTDP</sequence>
<name>A0ABZ0S9M1_9GAMM</name>
<feature type="region of interest" description="Disordered" evidence="10">
    <location>
        <begin position="551"/>
        <end position="575"/>
    </location>
</feature>
<dbReference type="Pfam" id="PF02463">
    <property type="entry name" value="SMC_N"/>
    <property type="match status" value="1"/>
</dbReference>
<comment type="similarity">
    <text evidence="2 9">Belongs to the RecN family.</text>
</comment>
<evidence type="ECO:0000256" key="6">
    <source>
        <dbReference type="ARBA" id="ARBA00022840"/>
    </source>
</evidence>
<proteinExistence type="inferred from homology"/>
<feature type="domain" description="RecF/RecN/SMC N-terminal" evidence="11">
    <location>
        <begin position="13"/>
        <end position="509"/>
    </location>
</feature>
<evidence type="ECO:0000259" key="11">
    <source>
        <dbReference type="Pfam" id="PF02463"/>
    </source>
</evidence>
<keyword evidence="4" id="KW-0547">Nucleotide-binding</keyword>
<evidence type="ECO:0000256" key="3">
    <source>
        <dbReference type="ARBA" id="ARBA00021315"/>
    </source>
</evidence>
<evidence type="ECO:0000313" key="12">
    <source>
        <dbReference type="EMBL" id="WPL17137.1"/>
    </source>
</evidence>
<feature type="compositionally biased region" description="Polar residues" evidence="10">
    <location>
        <begin position="566"/>
        <end position="575"/>
    </location>
</feature>